<dbReference type="Gene3D" id="2.40.160.170">
    <property type="match status" value="1"/>
</dbReference>
<dbReference type="EMBL" id="BAABIQ010000003">
    <property type="protein sequence ID" value="GAA4779964.1"/>
    <property type="molecule type" value="Genomic_DNA"/>
</dbReference>
<gene>
    <name evidence="1" type="ORF">GCM10023231_03520</name>
</gene>
<accession>A0ABP9AEY8</accession>
<evidence type="ECO:0008006" key="3">
    <source>
        <dbReference type="Google" id="ProtNLM"/>
    </source>
</evidence>
<comment type="caution">
    <text evidence="1">The sequence shown here is derived from an EMBL/GenBank/DDBJ whole genome shotgun (WGS) entry which is preliminary data.</text>
</comment>
<proteinExistence type="predicted"/>
<keyword evidence="2" id="KW-1185">Reference proteome</keyword>
<dbReference type="Proteomes" id="UP001501411">
    <property type="component" value="Unassembled WGS sequence"/>
</dbReference>
<reference evidence="2" key="1">
    <citation type="journal article" date="2019" name="Int. J. Syst. Evol. Microbiol.">
        <title>The Global Catalogue of Microorganisms (GCM) 10K type strain sequencing project: providing services to taxonomists for standard genome sequencing and annotation.</title>
        <authorList>
            <consortium name="The Broad Institute Genomics Platform"/>
            <consortium name="The Broad Institute Genome Sequencing Center for Infectious Disease"/>
            <person name="Wu L."/>
            <person name="Ma J."/>
        </authorList>
    </citation>
    <scope>NUCLEOTIDE SEQUENCE [LARGE SCALE GENOMIC DNA]</scope>
    <source>
        <strain evidence="2">JCM 18200</strain>
    </source>
</reference>
<sequence>MKKIIILFFITGLFSLTAKAQIWKEYSSFYRSVGVQLGTRGIGIEGSYPLNEQFNLRLGGSIFPSMKMKYRQQKFKLNRSDISLFGDWQPLYGRDSWIARKWIVSAGAGYFFENKLTRYKPETQVSNEPKDYELEWSKFRPYVGTGLNGIAISRQLNLSVNLGYYIPTSSYKLKTYDMGSAEVADLENKIESLKYSIAQSLNVQVGISYIFFKNSYHK</sequence>
<organism evidence="1 2">
    <name type="scientific">Olivibacter ginsenosidimutans</name>
    <dbReference type="NCBI Taxonomy" id="1176537"/>
    <lineage>
        <taxon>Bacteria</taxon>
        <taxon>Pseudomonadati</taxon>
        <taxon>Bacteroidota</taxon>
        <taxon>Sphingobacteriia</taxon>
        <taxon>Sphingobacteriales</taxon>
        <taxon>Sphingobacteriaceae</taxon>
        <taxon>Olivibacter</taxon>
    </lineage>
</organism>
<evidence type="ECO:0000313" key="2">
    <source>
        <dbReference type="Proteomes" id="UP001501411"/>
    </source>
</evidence>
<evidence type="ECO:0000313" key="1">
    <source>
        <dbReference type="EMBL" id="GAA4779964.1"/>
    </source>
</evidence>
<name>A0ABP9AEY8_9SPHI</name>
<dbReference type="RefSeq" id="WP_345229969.1">
    <property type="nucleotide sequence ID" value="NZ_BAABIQ010000003.1"/>
</dbReference>
<protein>
    <recommendedName>
        <fullName evidence="3">Outer membrane protein beta-barrel domain-containing protein</fullName>
    </recommendedName>
</protein>